<organism evidence="2 3">
    <name type="scientific">Corynebacterium occultum</name>
    <dbReference type="NCBI Taxonomy" id="2675219"/>
    <lineage>
        <taxon>Bacteria</taxon>
        <taxon>Bacillati</taxon>
        <taxon>Actinomycetota</taxon>
        <taxon>Actinomycetes</taxon>
        <taxon>Mycobacteriales</taxon>
        <taxon>Corynebacteriaceae</taxon>
        <taxon>Corynebacterium</taxon>
    </lineage>
</organism>
<protein>
    <submittedName>
        <fullName evidence="2">Copper transporter MctB</fullName>
    </submittedName>
</protein>
<reference evidence="2 3" key="1">
    <citation type="submission" date="2019-11" db="EMBL/GenBank/DDBJ databases">
        <title>Complete genome sequence of Corynebacterium kalinowskii 1959, a novel Corynebacterium species isolated from soil of a small paddock in Vilsendorf, Germany.</title>
        <authorList>
            <person name="Schaffert L."/>
            <person name="Ruwe M."/>
            <person name="Milse J."/>
            <person name="Hanuschka K."/>
            <person name="Ortseifen V."/>
            <person name="Droste J."/>
            <person name="Brandt D."/>
            <person name="Schlueter L."/>
            <person name="Kutter Y."/>
            <person name="Vinke S."/>
            <person name="Viehoefer P."/>
            <person name="Jacob L."/>
            <person name="Luebke N.-C."/>
            <person name="Schulte-Berndt E."/>
            <person name="Hain C."/>
            <person name="Linder M."/>
            <person name="Schmidt P."/>
            <person name="Wollenschlaeger L."/>
            <person name="Luttermann T."/>
            <person name="Thieme E."/>
            <person name="Hassa J."/>
            <person name="Haak M."/>
            <person name="Wittchen M."/>
            <person name="Mentz A."/>
            <person name="Persicke M."/>
            <person name="Busche T."/>
            <person name="Ruckert C."/>
        </authorList>
    </citation>
    <scope>NUCLEOTIDE SEQUENCE [LARGE SCALE GENOMIC DNA]</scope>
    <source>
        <strain evidence="2 3">2039</strain>
    </source>
</reference>
<keyword evidence="3" id="KW-1185">Reference proteome</keyword>
<dbReference type="Pfam" id="PF11382">
    <property type="entry name" value="MctB"/>
    <property type="match status" value="1"/>
</dbReference>
<feature type="compositionally biased region" description="Low complexity" evidence="1">
    <location>
        <begin position="295"/>
        <end position="306"/>
    </location>
</feature>
<dbReference type="AlphaFoldDB" id="A0A6B8VT25"/>
<name>A0A6B8VT25_9CORY</name>
<gene>
    <name evidence="2" type="primary">mctB</name>
    <name evidence="2" type="ORF">COCCU_06790</name>
</gene>
<dbReference type="Proteomes" id="UP000424462">
    <property type="component" value="Chromosome"/>
</dbReference>
<evidence type="ECO:0000256" key="1">
    <source>
        <dbReference type="SAM" id="MobiDB-lite"/>
    </source>
</evidence>
<dbReference type="InterPro" id="IPR021522">
    <property type="entry name" value="MctB"/>
</dbReference>
<dbReference type="KEGG" id="cok:COCCU_06790"/>
<evidence type="ECO:0000313" key="3">
    <source>
        <dbReference type="Proteomes" id="UP000424462"/>
    </source>
</evidence>
<dbReference type="EMBL" id="CP046455">
    <property type="protein sequence ID" value="QGU07293.1"/>
    <property type="molecule type" value="Genomic_DNA"/>
</dbReference>
<evidence type="ECO:0000313" key="2">
    <source>
        <dbReference type="EMBL" id="QGU07293.1"/>
    </source>
</evidence>
<proteinExistence type="predicted"/>
<accession>A0A6B8VT25</accession>
<dbReference type="GO" id="GO:0016020">
    <property type="term" value="C:membrane"/>
    <property type="evidence" value="ECO:0007669"/>
    <property type="project" value="InterPro"/>
</dbReference>
<feature type="region of interest" description="Disordered" evidence="1">
    <location>
        <begin position="293"/>
        <end position="312"/>
    </location>
</feature>
<dbReference type="RefSeq" id="WP_156230804.1">
    <property type="nucleotide sequence ID" value="NZ_CP046455.1"/>
</dbReference>
<sequence>MAKNKRPGLAGIILAGLTFGLAGGVTLGTLVIAPNMPDQADSQQVGEVDPLVAEINAAQADTADAFIAEQAEELVAGSLAQRPVLVMHDADADEEDLGNVIWLLHKAGAVDAGRIKLNAQFFSQDGADQLKSIVANTLPAGAQLSEDALDPGTHAGNALGAALLLDPGTAEPMATPEERALLLESLKGSGYLDYEQGTILPAQTIVLITGGNDGSGEGAFAAQNLANFAISLDEAGNGAVLAGRITAASDTGAIALTREWAADRVSTVDSLSRTYGRMATVLAVREQLDGGSGSYGSAASATDGAAPEVPAD</sequence>
<dbReference type="GO" id="GO:0055070">
    <property type="term" value="P:copper ion homeostasis"/>
    <property type="evidence" value="ECO:0007669"/>
    <property type="project" value="InterPro"/>
</dbReference>